<dbReference type="EMBL" id="CP111017">
    <property type="protein sequence ID" value="WAR09030.1"/>
    <property type="molecule type" value="Genomic_DNA"/>
</dbReference>
<feature type="domain" description="SAM" evidence="4">
    <location>
        <begin position="1618"/>
        <end position="1681"/>
    </location>
</feature>
<feature type="compositionally biased region" description="Polar residues" evidence="3">
    <location>
        <begin position="1313"/>
        <end position="1325"/>
    </location>
</feature>
<feature type="compositionally biased region" description="Low complexity" evidence="3">
    <location>
        <begin position="894"/>
        <end position="908"/>
    </location>
</feature>
<dbReference type="Gene3D" id="2.30.42.10">
    <property type="match status" value="1"/>
</dbReference>
<feature type="compositionally biased region" description="Polar residues" evidence="3">
    <location>
        <begin position="925"/>
        <end position="935"/>
    </location>
</feature>
<keyword evidence="7" id="KW-1185">Reference proteome</keyword>
<feature type="region of interest" description="Disordered" evidence="3">
    <location>
        <begin position="288"/>
        <end position="307"/>
    </location>
</feature>
<accession>A0ABY7EGM2</accession>
<keyword evidence="1" id="KW-0770">Synapse</keyword>
<feature type="compositionally biased region" description="Polar residues" evidence="3">
    <location>
        <begin position="67"/>
        <end position="76"/>
    </location>
</feature>
<feature type="compositionally biased region" description="Polar residues" evidence="3">
    <location>
        <begin position="1067"/>
        <end position="1086"/>
    </location>
</feature>
<evidence type="ECO:0000256" key="2">
    <source>
        <dbReference type="ARBA" id="ARBA00034105"/>
    </source>
</evidence>
<feature type="region of interest" description="Disordered" evidence="3">
    <location>
        <begin position="579"/>
        <end position="604"/>
    </location>
</feature>
<feature type="region of interest" description="Disordered" evidence="3">
    <location>
        <begin position="1"/>
        <end position="48"/>
    </location>
</feature>
<dbReference type="InterPro" id="IPR001660">
    <property type="entry name" value="SAM"/>
</dbReference>
<dbReference type="SMART" id="SM00454">
    <property type="entry name" value="SAM"/>
    <property type="match status" value="1"/>
</dbReference>
<feature type="compositionally biased region" description="Basic residues" evidence="3">
    <location>
        <begin position="208"/>
        <end position="217"/>
    </location>
</feature>
<feature type="compositionally biased region" description="Pro residues" evidence="3">
    <location>
        <begin position="1176"/>
        <end position="1196"/>
    </location>
</feature>
<feature type="region of interest" description="Disordered" evidence="3">
    <location>
        <begin position="746"/>
        <end position="771"/>
    </location>
</feature>
<feature type="region of interest" description="Disordered" evidence="3">
    <location>
        <begin position="999"/>
        <end position="1222"/>
    </location>
</feature>
<dbReference type="PROSITE" id="PS50105">
    <property type="entry name" value="SAM_DOMAIN"/>
    <property type="match status" value="1"/>
</dbReference>
<dbReference type="CDD" id="cd06746">
    <property type="entry name" value="PDZ_SHANK1_3-like"/>
    <property type="match status" value="1"/>
</dbReference>
<dbReference type="PANTHER" id="PTHR24135">
    <property type="entry name" value="SH3 AND MULTIPLE ANKYRIN REPEAT DOMAINS PROTEIN"/>
    <property type="match status" value="1"/>
</dbReference>
<comment type="subcellular location">
    <subcellularLocation>
        <location evidence="2">Postsynaptic density</location>
    </subcellularLocation>
</comment>
<feature type="compositionally biased region" description="Basic and acidic residues" evidence="3">
    <location>
        <begin position="1408"/>
        <end position="1428"/>
    </location>
</feature>
<feature type="domain" description="PDZ" evidence="5">
    <location>
        <begin position="647"/>
        <end position="725"/>
    </location>
</feature>
<feature type="compositionally biased region" description="Basic and acidic residues" evidence="3">
    <location>
        <begin position="152"/>
        <end position="162"/>
    </location>
</feature>
<feature type="compositionally biased region" description="Basic and acidic residues" evidence="3">
    <location>
        <begin position="497"/>
        <end position="520"/>
    </location>
</feature>
<evidence type="ECO:0000313" key="6">
    <source>
        <dbReference type="EMBL" id="WAR09030.1"/>
    </source>
</evidence>
<feature type="compositionally biased region" description="Polar residues" evidence="3">
    <location>
        <begin position="909"/>
        <end position="918"/>
    </location>
</feature>
<feature type="compositionally biased region" description="Pro residues" evidence="3">
    <location>
        <begin position="1151"/>
        <end position="1162"/>
    </location>
</feature>
<feature type="compositionally biased region" description="Basic and acidic residues" evidence="3">
    <location>
        <begin position="1440"/>
        <end position="1456"/>
    </location>
</feature>
<organism evidence="6 7">
    <name type="scientific">Mya arenaria</name>
    <name type="common">Soft-shell clam</name>
    <dbReference type="NCBI Taxonomy" id="6604"/>
    <lineage>
        <taxon>Eukaryota</taxon>
        <taxon>Metazoa</taxon>
        <taxon>Spiralia</taxon>
        <taxon>Lophotrochozoa</taxon>
        <taxon>Mollusca</taxon>
        <taxon>Bivalvia</taxon>
        <taxon>Autobranchia</taxon>
        <taxon>Heteroconchia</taxon>
        <taxon>Euheterodonta</taxon>
        <taxon>Imparidentia</taxon>
        <taxon>Neoheterodontei</taxon>
        <taxon>Myida</taxon>
        <taxon>Myoidea</taxon>
        <taxon>Myidae</taxon>
        <taxon>Mya</taxon>
    </lineage>
</organism>
<feature type="compositionally biased region" description="Basic and acidic residues" evidence="3">
    <location>
        <begin position="35"/>
        <end position="48"/>
    </location>
</feature>
<feature type="region of interest" description="Disordered" evidence="3">
    <location>
        <begin position="497"/>
        <end position="521"/>
    </location>
</feature>
<dbReference type="SUPFAM" id="SSF47769">
    <property type="entry name" value="SAM/Pointed domain"/>
    <property type="match status" value="1"/>
</dbReference>
<dbReference type="PROSITE" id="PS50106">
    <property type="entry name" value="PDZ"/>
    <property type="match status" value="1"/>
</dbReference>
<proteinExistence type="predicted"/>
<name>A0ABY7EGM2_MYAAR</name>
<feature type="compositionally biased region" description="Basic and acidic residues" evidence="3">
    <location>
        <begin position="1129"/>
        <end position="1140"/>
    </location>
</feature>
<evidence type="ECO:0000256" key="1">
    <source>
        <dbReference type="ARBA" id="ARBA00023018"/>
    </source>
</evidence>
<dbReference type="InterPro" id="IPR036034">
    <property type="entry name" value="PDZ_sf"/>
</dbReference>
<feature type="compositionally biased region" description="Basic and acidic residues" evidence="3">
    <location>
        <begin position="945"/>
        <end position="954"/>
    </location>
</feature>
<feature type="compositionally biased region" description="Polar residues" evidence="3">
    <location>
        <begin position="164"/>
        <end position="182"/>
    </location>
</feature>
<feature type="compositionally biased region" description="Basic and acidic residues" evidence="3">
    <location>
        <begin position="1037"/>
        <end position="1052"/>
    </location>
</feature>
<feature type="compositionally biased region" description="Basic and acidic residues" evidence="3">
    <location>
        <begin position="1466"/>
        <end position="1478"/>
    </location>
</feature>
<dbReference type="PANTHER" id="PTHR24135:SF28">
    <property type="entry name" value="LD13733P"/>
    <property type="match status" value="1"/>
</dbReference>
<feature type="compositionally biased region" description="Basic and acidic residues" evidence="3">
    <location>
        <begin position="1164"/>
        <end position="1174"/>
    </location>
</feature>
<dbReference type="SUPFAM" id="SSF50156">
    <property type="entry name" value="PDZ domain-like"/>
    <property type="match status" value="1"/>
</dbReference>
<evidence type="ECO:0000259" key="4">
    <source>
        <dbReference type="PROSITE" id="PS50105"/>
    </source>
</evidence>
<dbReference type="Pfam" id="PF00536">
    <property type="entry name" value="SAM_1"/>
    <property type="match status" value="1"/>
</dbReference>
<feature type="compositionally biased region" description="Pro residues" evidence="3">
    <location>
        <begin position="592"/>
        <end position="601"/>
    </location>
</feature>
<sequence>MSQKAIKKRTINDIKNSMKISVKSANNRNNTSPDRNIKTAEKSAKSLPDKSFPLNKFIALPNGLRPKSTQASSDISKSPRKSTPIKAVAIPPGTSLNDSRAQVYVIDKARGTNSDPSSSEAYNSVDYDIVNHNTLSIEKRANGGVSVVVNKPVDDRDSDRSRPYATSTPRASRRGYSSAQNSPRRDSDSNYGSVNSTDSYGSTASNGSRKRLYKKRSQSAPVSENRKPLRDTDYVIQKWSEQDQIPGLSHETEHDGIIIQRENWTNAKHGVSPIGAIHTVYRSNSVNSPSHSVDKVKPSPHLNGSSYSSELEFTDVCNVNSTYHDKSHTVSPDSSYQSQDYSRNDLSLDNFINTGAKAKNNSSQVWDNKSEIVYTHGSYENRYGTENGLKRIERSLSDFNLYKMNMDDRQRTRDMSTAGSNSYAVNGIPQSGIMIRRPGGDNIVINDMHTRVPRSDMDFYTVGRKQGTLMQSKHKFSSMPTLLTESKGDKKLMKLLKKQEKDERKRREKEEKKRAKEEKKRLKMEKRLKTKTLPRNFETSKYNFTNGHVLHTGSTSGLDKMFRRPKLSMTAVPIDIEGDDNFSLASSTPAPKMAPPPPPGPSQKTMSLYASAPDLLRIEQVYGATLRGRNKESQHRPPIPSDYGPRTVVLQRAPEGYGFVLREFPALQYLDSVDPGSVSDRAGLHGGDFILEINGENVIKASHDRVVHLIRSTGDTLAMKVVTVQPSGGRADWFNGDKSMTMPHKMKKKAAPVPPQRDPRTSISISKSEGQSISDELSAMASLDSAISGKPEDKIASIRSRTAAKRVSVIDAENIGVDGTLGRAKSTPDLFEGSKIYASPTVPDNKKSNVYAVPGVNASTSGSPVGVAVRPKASPPPPPGEDNSPKKKAPKPPANTSFESSSSTEVVTINTNKSSPYASTKVLVKSTTKSESPYESSFRPGDSAKMSEEPKDLTGYKAGHKRTPSAGALLNRENTEQSQDTNGGVTFAEDKVLDHAASFLKKHPNAKLLMTAKGQESLRKRTSIKMEPAPDYDSDSGDEKPQSPVKFRDYKQRQSVTVISVGDKNQKPSPTQSQASKRYTIHSTIPSDDKGFSIPPRPNGPAPTPPSQNRQDTQSRKSAAPTPPQDNKVTVKVEVNREPEDNFYAPKLPDSQPPSLPSTPPPDFDDKPFLREIPRAPAPPPVAPAPPPPPPPPPAPSAEDINKVKSTASADHISSKPVSQDAIAAAVAKRQERLHNQEPKIFDNKPKPVVPQMDPNQAAIIAAVARRRQQLEKQDQHSVMESIESRLQKTKKLQAAKFSLTGSKVAKTDNKNNESANKSNVQSNVKGLGSVKKPEPAKAEKEEFSFKVEPIKELPKIIKNQPGITQIKPNFGQRPVKSASETKQANGIGVNKPKPIENVIVKPAPATNKDKLSEVKNETDNEQTKSEKNVNGQSDFLALAEKRRQEWLQRKQKSSESKSSSASGSPDKERFRNGEKKGVSPQVSAKPSKPLTNGDVYANVPPPPAAFRDGGNTDNNNIVQLEIIPPPMHFSSEHGHETSSQQHSPAFSPDTASLVSSLSTLSSLSGEGRGNGYEDVIAPPPPGFDDGDTSVIPPPPQFDSLTDKKAGKSFGDKPVSDWLCNDVLDWLDSLSMSQYKSSFQRNCIDGKKLLGLSRNHYIDLGVTQVGHRMTIERSIKKAEIKQKNLSNNVIASEHL</sequence>
<feature type="region of interest" description="Disordered" evidence="3">
    <location>
        <begin position="148"/>
        <end position="229"/>
    </location>
</feature>
<evidence type="ECO:0000256" key="3">
    <source>
        <dbReference type="SAM" id="MobiDB-lite"/>
    </source>
</evidence>
<protein>
    <submittedName>
        <fullName evidence="6">SHAN1-like protein</fullName>
    </submittedName>
</protein>
<feature type="region of interest" description="Disordered" evidence="3">
    <location>
        <begin position="1298"/>
        <end position="1344"/>
    </location>
</feature>
<feature type="compositionally biased region" description="Pro residues" evidence="3">
    <location>
        <begin position="1095"/>
        <end position="1106"/>
    </location>
</feature>
<evidence type="ECO:0000259" key="5">
    <source>
        <dbReference type="PROSITE" id="PS50106"/>
    </source>
</evidence>
<feature type="compositionally biased region" description="Polar residues" evidence="3">
    <location>
        <begin position="13"/>
        <end position="34"/>
    </location>
</feature>
<feature type="region of interest" description="Disordered" evidence="3">
    <location>
        <begin position="1363"/>
        <end position="1608"/>
    </location>
</feature>
<reference evidence="6" key="1">
    <citation type="submission" date="2022-11" db="EMBL/GenBank/DDBJ databases">
        <title>Centuries of genome instability and evolution in soft-shell clam transmissible cancer (bioRxiv).</title>
        <authorList>
            <person name="Hart S.F.M."/>
            <person name="Yonemitsu M.A."/>
            <person name="Giersch R.M."/>
            <person name="Beal B.F."/>
            <person name="Arriagada G."/>
            <person name="Davis B.W."/>
            <person name="Ostrander E.A."/>
            <person name="Goff S.P."/>
            <person name="Metzger M.J."/>
        </authorList>
    </citation>
    <scope>NUCLEOTIDE SEQUENCE</scope>
    <source>
        <strain evidence="6">MELC-2E11</strain>
        <tissue evidence="6">Siphon/mantle</tissue>
    </source>
</reference>
<dbReference type="Pfam" id="PF00595">
    <property type="entry name" value="PDZ"/>
    <property type="match status" value="1"/>
</dbReference>
<dbReference type="Proteomes" id="UP001164746">
    <property type="component" value="Chromosome 6"/>
</dbReference>
<evidence type="ECO:0000313" key="7">
    <source>
        <dbReference type="Proteomes" id="UP001164746"/>
    </source>
</evidence>
<feature type="compositionally biased region" description="Polar residues" evidence="3">
    <location>
        <begin position="761"/>
        <end position="771"/>
    </location>
</feature>
<feature type="compositionally biased region" description="Polar residues" evidence="3">
    <location>
        <begin position="189"/>
        <end position="207"/>
    </location>
</feature>
<dbReference type="InterPro" id="IPR051569">
    <property type="entry name" value="SHANK"/>
</dbReference>
<feature type="region of interest" description="Disordered" evidence="3">
    <location>
        <begin position="626"/>
        <end position="646"/>
    </location>
</feature>
<dbReference type="InterPro" id="IPR001478">
    <property type="entry name" value="PDZ"/>
</dbReference>
<dbReference type="InterPro" id="IPR013761">
    <property type="entry name" value="SAM/pointed_sf"/>
</dbReference>
<feature type="compositionally biased region" description="Basic and acidic residues" evidence="3">
    <location>
        <begin position="1332"/>
        <end position="1344"/>
    </location>
</feature>
<dbReference type="Gene3D" id="1.10.150.50">
    <property type="entry name" value="Transcription Factor, Ets-1"/>
    <property type="match status" value="1"/>
</dbReference>
<dbReference type="SMART" id="SM00228">
    <property type="entry name" value="PDZ"/>
    <property type="match status" value="1"/>
</dbReference>
<gene>
    <name evidence="6" type="ORF">MAR_018988</name>
</gene>
<feature type="compositionally biased region" description="Low complexity" evidence="3">
    <location>
        <begin position="1553"/>
        <end position="1565"/>
    </location>
</feature>
<feature type="region of interest" description="Disordered" evidence="3">
    <location>
        <begin position="62"/>
        <end position="96"/>
    </location>
</feature>
<feature type="region of interest" description="Disordered" evidence="3">
    <location>
        <begin position="857"/>
        <end position="987"/>
    </location>
</feature>